<feature type="chain" id="PRO_5018780112" description="RcnB family protein" evidence="2">
    <location>
        <begin position="30"/>
        <end position="114"/>
    </location>
</feature>
<keyword evidence="4" id="KW-1185">Reference proteome</keyword>
<evidence type="ECO:0008006" key="5">
    <source>
        <dbReference type="Google" id="ProtNLM"/>
    </source>
</evidence>
<feature type="signal peptide" evidence="2">
    <location>
        <begin position="1"/>
        <end position="29"/>
    </location>
</feature>
<dbReference type="PROSITE" id="PS51257">
    <property type="entry name" value="PROKAR_LIPOPROTEIN"/>
    <property type="match status" value="1"/>
</dbReference>
<protein>
    <recommendedName>
        <fullName evidence="5">RcnB family protein</fullName>
    </recommendedName>
</protein>
<keyword evidence="2" id="KW-0732">Signal</keyword>
<keyword evidence="1" id="KW-0472">Membrane</keyword>
<dbReference type="AlphaFoldDB" id="A0A3S0J430"/>
<keyword evidence="1" id="KW-1133">Transmembrane helix</keyword>
<dbReference type="InterPro" id="IPR024572">
    <property type="entry name" value="RcnB"/>
</dbReference>
<accession>A0A3S0J430</accession>
<dbReference type="EMBL" id="RXOE01000001">
    <property type="protein sequence ID" value="RTQ37080.1"/>
    <property type="molecule type" value="Genomic_DNA"/>
</dbReference>
<keyword evidence="1" id="KW-0812">Transmembrane</keyword>
<evidence type="ECO:0000313" key="3">
    <source>
        <dbReference type="EMBL" id="RTQ37080.1"/>
    </source>
</evidence>
<sequence>MRYTARKLTIIATTAIVAVSSTLSGCVVAPPPTAATVTFAPGSTLPPGYRGKAYVVSDWQSRGLYEPPQGYAWRYVDGQYVLAAVATGIIAAAFLGALFGHGGHGGPGPGFGPR</sequence>
<name>A0A3S0J430_9BURK</name>
<reference evidence="3 4" key="1">
    <citation type="submission" date="2018-12" db="EMBL/GenBank/DDBJ databases">
        <title>The genome of Variovorax gossypii DSM 100435.</title>
        <authorList>
            <person name="Gao J."/>
            <person name="Sun J."/>
        </authorList>
    </citation>
    <scope>NUCLEOTIDE SEQUENCE [LARGE SCALE GENOMIC DNA]</scope>
    <source>
        <strain evidence="3 4">DSM 100435</strain>
    </source>
</reference>
<feature type="transmembrane region" description="Helical" evidence="1">
    <location>
        <begin position="80"/>
        <end position="99"/>
    </location>
</feature>
<organism evidence="3 4">
    <name type="scientific">Variovorax gossypii</name>
    <dbReference type="NCBI Taxonomy" id="1679495"/>
    <lineage>
        <taxon>Bacteria</taxon>
        <taxon>Pseudomonadati</taxon>
        <taxon>Pseudomonadota</taxon>
        <taxon>Betaproteobacteria</taxon>
        <taxon>Burkholderiales</taxon>
        <taxon>Comamonadaceae</taxon>
        <taxon>Variovorax</taxon>
    </lineage>
</organism>
<dbReference type="Gene3D" id="3.10.450.160">
    <property type="entry name" value="inner membrane protein cigr"/>
    <property type="match status" value="1"/>
</dbReference>
<evidence type="ECO:0000256" key="2">
    <source>
        <dbReference type="SAM" id="SignalP"/>
    </source>
</evidence>
<dbReference type="RefSeq" id="WP_126468880.1">
    <property type="nucleotide sequence ID" value="NZ_RXOE01000001.1"/>
</dbReference>
<proteinExistence type="predicted"/>
<comment type="caution">
    <text evidence="3">The sequence shown here is derived from an EMBL/GenBank/DDBJ whole genome shotgun (WGS) entry which is preliminary data.</text>
</comment>
<dbReference type="Pfam" id="PF11776">
    <property type="entry name" value="RcnB"/>
    <property type="match status" value="1"/>
</dbReference>
<gene>
    <name evidence="3" type="ORF">EJP69_04950</name>
</gene>
<dbReference type="Proteomes" id="UP000267418">
    <property type="component" value="Unassembled WGS sequence"/>
</dbReference>
<evidence type="ECO:0000313" key="4">
    <source>
        <dbReference type="Proteomes" id="UP000267418"/>
    </source>
</evidence>
<evidence type="ECO:0000256" key="1">
    <source>
        <dbReference type="SAM" id="Phobius"/>
    </source>
</evidence>
<dbReference type="OrthoDB" id="6687316at2"/>